<gene>
    <name evidence="1" type="ORF">S01H1_73366</name>
</gene>
<organism evidence="1">
    <name type="scientific">marine sediment metagenome</name>
    <dbReference type="NCBI Taxonomy" id="412755"/>
    <lineage>
        <taxon>unclassified sequences</taxon>
        <taxon>metagenomes</taxon>
        <taxon>ecological metagenomes</taxon>
    </lineage>
</organism>
<reference evidence="1" key="1">
    <citation type="journal article" date="2014" name="Front. Microbiol.">
        <title>High frequency of phylogenetically diverse reductive dehalogenase-homologous genes in deep subseafloor sedimentary metagenomes.</title>
        <authorList>
            <person name="Kawai M."/>
            <person name="Futagami T."/>
            <person name="Toyoda A."/>
            <person name="Takaki Y."/>
            <person name="Nishi S."/>
            <person name="Hori S."/>
            <person name="Arai W."/>
            <person name="Tsubouchi T."/>
            <person name="Morono Y."/>
            <person name="Uchiyama I."/>
            <person name="Ito T."/>
            <person name="Fujiyama A."/>
            <person name="Inagaki F."/>
            <person name="Takami H."/>
        </authorList>
    </citation>
    <scope>NUCLEOTIDE SEQUENCE</scope>
    <source>
        <strain evidence="1">Expedition CK06-06</strain>
    </source>
</reference>
<evidence type="ECO:0000313" key="1">
    <source>
        <dbReference type="EMBL" id="GAG29065.1"/>
    </source>
</evidence>
<proteinExistence type="predicted"/>
<accession>X0WEJ4</accession>
<name>X0WEJ4_9ZZZZ</name>
<dbReference type="AlphaFoldDB" id="X0WEJ4"/>
<feature type="non-terminal residue" evidence="1">
    <location>
        <position position="241"/>
    </location>
</feature>
<comment type="caution">
    <text evidence="1">The sequence shown here is derived from an EMBL/GenBank/DDBJ whole genome shotgun (WGS) entry which is preliminary data.</text>
</comment>
<dbReference type="EMBL" id="BARS01049019">
    <property type="protein sequence ID" value="GAG29065.1"/>
    <property type="molecule type" value="Genomic_DNA"/>
</dbReference>
<protein>
    <submittedName>
        <fullName evidence="1">Uncharacterized protein</fullName>
    </submittedName>
</protein>
<sequence length="241" mass="26735">MKYRIPDGTTIAGSGPNKYLVFSEDSHFGNTNGLIPFAFNENGEEACLSSAEGDVLTGYREVEDFGASETGVSFGRYYKASTDNFNFVAMDHNTPGEINADPKVGPIVINEIMYHPDWPEGGSYNNDDYEYIELHNITGSPVTLYDYETNEPWKFTDGIDFTFPAGPDEVTIPADGYLLVVKNLAAFAWRYPSVPAEKVLGPYDGRLNNGGERLELSKPGDVDTQGVRYYIRIDRVNYSDG</sequence>